<comment type="caution">
    <text evidence="8">The sequence shown here is derived from an EMBL/GenBank/DDBJ whole genome shotgun (WGS) entry which is preliminary data.</text>
</comment>
<evidence type="ECO:0000313" key="8">
    <source>
        <dbReference type="EMBL" id="TKV58905.1"/>
    </source>
</evidence>
<comment type="function">
    <text evidence="6">Catalyzes the conversion of GDP-D-mannose to GDP-4-dehydro-6-deoxy-D-mannose.</text>
</comment>
<sequence length="318" mass="34540">MSRTAFVTGVSGQDGGYLAEQLLGQGVQVHGLFRWPEQLTTFRTRFPDVQPHLGDLTNPTRMAALVAEIGPDEIYNLAGISSVAQSWADPVGTGRVSGLAAAGILHAAYQHKEATGQDVRVVQASSAEIFGNPVNSPQDESTPLAPITPYGAAKAYAHTMAGTFRSRELFAVSVVLYNHESPRRPPQFVTRKITQGAALIARGEQDELRLGNLDARRDWGWAPDYVDAMIRAARHDVAGDYVIATGRSHSVRDFVAAAFTRAGIDDWEKYVVVDPAFVRPVDAVELVGDSGKARRELGWTPTVDFDELVGRMVDADLR</sequence>
<evidence type="ECO:0000256" key="1">
    <source>
        <dbReference type="ARBA" id="ARBA00000188"/>
    </source>
</evidence>
<keyword evidence="5" id="KW-0456">Lyase</keyword>
<comment type="catalytic activity">
    <reaction evidence="1">
        <text>GDP-alpha-D-mannose = GDP-4-dehydro-alpha-D-rhamnose + H2O</text>
        <dbReference type="Rhea" id="RHEA:23820"/>
        <dbReference type="ChEBI" id="CHEBI:15377"/>
        <dbReference type="ChEBI" id="CHEBI:57527"/>
        <dbReference type="ChEBI" id="CHEBI:57964"/>
        <dbReference type="EC" id="4.2.1.47"/>
    </reaction>
</comment>
<evidence type="ECO:0000313" key="9">
    <source>
        <dbReference type="Proteomes" id="UP000306985"/>
    </source>
</evidence>
<evidence type="ECO:0000256" key="4">
    <source>
        <dbReference type="ARBA" id="ARBA00011989"/>
    </source>
</evidence>
<dbReference type="OrthoDB" id="9779041at2"/>
<feature type="domain" description="NAD(P)-binding" evidence="7">
    <location>
        <begin position="6"/>
        <end position="312"/>
    </location>
</feature>
<dbReference type="Proteomes" id="UP000306985">
    <property type="component" value="Unassembled WGS sequence"/>
</dbReference>
<evidence type="ECO:0000256" key="3">
    <source>
        <dbReference type="ARBA" id="ARBA00009263"/>
    </source>
</evidence>
<dbReference type="GO" id="GO:0042351">
    <property type="term" value="P:'de novo' GDP-L-fucose biosynthetic process"/>
    <property type="evidence" value="ECO:0007669"/>
    <property type="project" value="TreeGrafter"/>
</dbReference>
<dbReference type="CDD" id="cd05260">
    <property type="entry name" value="GDP_MD_SDR_e"/>
    <property type="match status" value="1"/>
</dbReference>
<accession>A0A4V6Y6R1</accession>
<dbReference type="EC" id="4.2.1.47" evidence="4"/>
<dbReference type="RefSeq" id="WP_137450565.1">
    <property type="nucleotide sequence ID" value="NZ_SZZH01000003.1"/>
</dbReference>
<gene>
    <name evidence="8" type="ORF">FDO65_15560</name>
</gene>
<comment type="cofactor">
    <cofactor evidence="2">
        <name>NADP(+)</name>
        <dbReference type="ChEBI" id="CHEBI:58349"/>
    </cofactor>
</comment>
<dbReference type="InterPro" id="IPR016040">
    <property type="entry name" value="NAD(P)-bd_dom"/>
</dbReference>
<comment type="similarity">
    <text evidence="3">Belongs to the NAD(P)-dependent epimerase/dehydratase family. GDP-mannose 4,6-dehydratase subfamily.</text>
</comment>
<dbReference type="InterPro" id="IPR006368">
    <property type="entry name" value="GDP_Man_deHydtase"/>
</dbReference>
<dbReference type="InterPro" id="IPR036291">
    <property type="entry name" value="NAD(P)-bd_dom_sf"/>
</dbReference>
<evidence type="ECO:0000256" key="6">
    <source>
        <dbReference type="ARBA" id="ARBA00059383"/>
    </source>
</evidence>
<dbReference type="FunFam" id="3.40.50.720:FF:000924">
    <property type="entry name" value="GDP-mannose 4,6 dehydratase"/>
    <property type="match status" value="1"/>
</dbReference>
<dbReference type="EMBL" id="SZZH01000003">
    <property type="protein sequence ID" value="TKV58905.1"/>
    <property type="molecule type" value="Genomic_DNA"/>
</dbReference>
<evidence type="ECO:0000256" key="5">
    <source>
        <dbReference type="ARBA" id="ARBA00023239"/>
    </source>
</evidence>
<reference evidence="8 9" key="1">
    <citation type="submission" date="2019-05" db="EMBL/GenBank/DDBJ databases">
        <title>Nakamurella sp. N5BH11, whole genome shotgun sequence.</title>
        <authorList>
            <person name="Tuo L."/>
        </authorList>
    </citation>
    <scope>NUCLEOTIDE SEQUENCE [LARGE SCALE GENOMIC DNA]</scope>
    <source>
        <strain evidence="8 9">N5BH11</strain>
    </source>
</reference>
<evidence type="ECO:0000259" key="7">
    <source>
        <dbReference type="Pfam" id="PF16363"/>
    </source>
</evidence>
<dbReference type="GO" id="GO:0008446">
    <property type="term" value="F:GDP-mannose 4,6-dehydratase activity"/>
    <property type="evidence" value="ECO:0007669"/>
    <property type="project" value="UniProtKB-EC"/>
</dbReference>
<name>A0A4V6Y6R1_9ACTN</name>
<dbReference type="PANTHER" id="PTHR43715">
    <property type="entry name" value="GDP-MANNOSE 4,6-DEHYDRATASE"/>
    <property type="match status" value="1"/>
</dbReference>
<dbReference type="Gene3D" id="3.40.50.720">
    <property type="entry name" value="NAD(P)-binding Rossmann-like Domain"/>
    <property type="match status" value="1"/>
</dbReference>
<dbReference type="Gene3D" id="3.90.25.10">
    <property type="entry name" value="UDP-galactose 4-epimerase, domain 1"/>
    <property type="match status" value="1"/>
</dbReference>
<organism evidence="8 9">
    <name type="scientific">Nakamurella flava</name>
    <dbReference type="NCBI Taxonomy" id="2576308"/>
    <lineage>
        <taxon>Bacteria</taxon>
        <taxon>Bacillati</taxon>
        <taxon>Actinomycetota</taxon>
        <taxon>Actinomycetes</taxon>
        <taxon>Nakamurellales</taxon>
        <taxon>Nakamurellaceae</taxon>
        <taxon>Nakamurella</taxon>
    </lineage>
</organism>
<dbReference type="AlphaFoldDB" id="A0A4V6Y6R1"/>
<proteinExistence type="inferred from homology"/>
<dbReference type="SUPFAM" id="SSF51735">
    <property type="entry name" value="NAD(P)-binding Rossmann-fold domains"/>
    <property type="match status" value="1"/>
</dbReference>
<dbReference type="PANTHER" id="PTHR43715:SF1">
    <property type="entry name" value="GDP-MANNOSE 4,6 DEHYDRATASE"/>
    <property type="match status" value="1"/>
</dbReference>
<dbReference type="Pfam" id="PF16363">
    <property type="entry name" value="GDP_Man_Dehyd"/>
    <property type="match status" value="1"/>
</dbReference>
<protein>
    <recommendedName>
        <fullName evidence="4">GDP-mannose 4,6-dehydratase</fullName>
        <ecNumber evidence="4">4.2.1.47</ecNumber>
    </recommendedName>
</protein>
<evidence type="ECO:0000256" key="2">
    <source>
        <dbReference type="ARBA" id="ARBA00001937"/>
    </source>
</evidence>
<keyword evidence="9" id="KW-1185">Reference proteome</keyword>